<keyword evidence="5" id="KW-1185">Reference proteome</keyword>
<dbReference type="GO" id="GO:0000160">
    <property type="term" value="P:phosphorelay signal transduction system"/>
    <property type="evidence" value="ECO:0007669"/>
    <property type="project" value="InterPro"/>
</dbReference>
<feature type="domain" description="OmpR/PhoB-type" evidence="3">
    <location>
        <begin position="46"/>
        <end position="147"/>
    </location>
</feature>
<dbReference type="EMBL" id="QLYR01000001">
    <property type="protein sequence ID" value="RAQ30145.1"/>
    <property type="molecule type" value="Genomic_DNA"/>
</dbReference>
<organism evidence="4 5">
    <name type="scientific">Hydrogeniiclostridium mannosilyticum</name>
    <dbReference type="NCBI Taxonomy" id="2764322"/>
    <lineage>
        <taxon>Bacteria</taxon>
        <taxon>Bacillati</taxon>
        <taxon>Bacillota</taxon>
        <taxon>Clostridia</taxon>
        <taxon>Eubacteriales</taxon>
        <taxon>Acutalibacteraceae</taxon>
        <taxon>Hydrogeniiclostridium</taxon>
    </lineage>
</organism>
<keyword evidence="1 2" id="KW-0238">DNA-binding</keyword>
<evidence type="ECO:0000313" key="4">
    <source>
        <dbReference type="EMBL" id="RAQ30145.1"/>
    </source>
</evidence>
<gene>
    <name evidence="4" type="ORF">DPQ25_01135</name>
</gene>
<proteinExistence type="predicted"/>
<dbReference type="Pfam" id="PF00486">
    <property type="entry name" value="Trans_reg_C"/>
    <property type="match status" value="1"/>
</dbReference>
<dbReference type="PROSITE" id="PS51755">
    <property type="entry name" value="OMPR_PHOB"/>
    <property type="match status" value="1"/>
</dbReference>
<comment type="caution">
    <text evidence="4">The sequence shown here is derived from an EMBL/GenBank/DDBJ whole genome shotgun (WGS) entry which is preliminary data.</text>
</comment>
<accession>A0A328UMJ1</accession>
<dbReference type="InterPro" id="IPR016032">
    <property type="entry name" value="Sig_transdc_resp-reg_C-effctor"/>
</dbReference>
<dbReference type="AlphaFoldDB" id="A0A328UMJ1"/>
<evidence type="ECO:0000313" key="5">
    <source>
        <dbReference type="Proteomes" id="UP000249377"/>
    </source>
</evidence>
<name>A0A328UMJ1_9FIRM</name>
<feature type="DNA-binding region" description="OmpR/PhoB-type" evidence="2">
    <location>
        <begin position="46"/>
        <end position="147"/>
    </location>
</feature>
<dbReference type="SUPFAM" id="SSF46894">
    <property type="entry name" value="C-terminal effector domain of the bipartite response regulators"/>
    <property type="match status" value="1"/>
</dbReference>
<dbReference type="InterPro" id="IPR001867">
    <property type="entry name" value="OmpR/PhoB-type_DNA-bd"/>
</dbReference>
<evidence type="ECO:0000259" key="3">
    <source>
        <dbReference type="PROSITE" id="PS51755"/>
    </source>
</evidence>
<evidence type="ECO:0000256" key="2">
    <source>
        <dbReference type="PROSITE-ProRule" id="PRU01091"/>
    </source>
</evidence>
<dbReference type="Proteomes" id="UP000249377">
    <property type="component" value="Unassembled WGS sequence"/>
</dbReference>
<dbReference type="SMART" id="SM00862">
    <property type="entry name" value="Trans_reg_C"/>
    <property type="match status" value="1"/>
</dbReference>
<dbReference type="GO" id="GO:0003677">
    <property type="term" value="F:DNA binding"/>
    <property type="evidence" value="ECO:0007669"/>
    <property type="project" value="UniProtKB-UniRule"/>
</dbReference>
<reference evidence="4 5" key="1">
    <citation type="submission" date="2018-06" db="EMBL/GenBank/DDBJ databases">
        <title>Noncontiguous genome sequence of Ruminococcaceae bacterium ASD2818.</title>
        <authorList>
            <person name="Chaplin A.V."/>
            <person name="Sokolova S.R."/>
            <person name="Kochetkova T.O."/>
            <person name="Goltsov A.Y."/>
            <person name="Trofimov D.Y."/>
            <person name="Efimov B.A."/>
        </authorList>
    </citation>
    <scope>NUCLEOTIDE SEQUENCE [LARGE SCALE GENOMIC DNA]</scope>
    <source>
        <strain evidence="4 5">ASD2818</strain>
    </source>
</reference>
<protein>
    <recommendedName>
        <fullName evidence="3">OmpR/PhoB-type domain-containing protein</fullName>
    </recommendedName>
</protein>
<dbReference type="CDD" id="cd00383">
    <property type="entry name" value="trans_reg_C"/>
    <property type="match status" value="1"/>
</dbReference>
<dbReference type="Gene3D" id="1.10.10.10">
    <property type="entry name" value="Winged helix-like DNA-binding domain superfamily/Winged helix DNA-binding domain"/>
    <property type="match status" value="1"/>
</dbReference>
<dbReference type="InterPro" id="IPR036388">
    <property type="entry name" value="WH-like_DNA-bd_sf"/>
</dbReference>
<sequence length="148" mass="17178">MQFKEGIDVKKIIVIKLDDPDDFFYNSILSLFSSHGADVKIITGDGTKISVAPELTIHQSERRVFSSDSEIILTRKEYDIFLYFIQNANQVLTFTQIYEHLWQEPDYGTGQEVVSHHVRSLRRKLQLDNRSSCRICSVRGIGYRFEKS</sequence>
<evidence type="ECO:0000256" key="1">
    <source>
        <dbReference type="ARBA" id="ARBA00023125"/>
    </source>
</evidence>
<dbReference type="GO" id="GO:0006355">
    <property type="term" value="P:regulation of DNA-templated transcription"/>
    <property type="evidence" value="ECO:0007669"/>
    <property type="project" value="InterPro"/>
</dbReference>